<evidence type="ECO:0000313" key="15">
    <source>
        <dbReference type="Proteomes" id="UP000774000"/>
    </source>
</evidence>
<dbReference type="CDD" id="cd06225">
    <property type="entry name" value="HAMP"/>
    <property type="match status" value="1"/>
</dbReference>
<keyword evidence="7 9" id="KW-0807">Transducer</keyword>
<comment type="caution">
    <text evidence="14">The sequence shown here is derived from an EMBL/GenBank/DDBJ whole genome shotgun (WGS) entry which is preliminary data.</text>
</comment>
<evidence type="ECO:0000259" key="13">
    <source>
        <dbReference type="PROSITE" id="PS50885"/>
    </source>
</evidence>
<dbReference type="SMART" id="SM00283">
    <property type="entry name" value="MA"/>
    <property type="match status" value="1"/>
</dbReference>
<keyword evidence="4 11" id="KW-0812">Transmembrane</keyword>
<evidence type="ECO:0000313" key="14">
    <source>
        <dbReference type="EMBL" id="MBM7555854.1"/>
    </source>
</evidence>
<evidence type="ECO:0000256" key="7">
    <source>
        <dbReference type="ARBA" id="ARBA00023224"/>
    </source>
</evidence>
<dbReference type="GO" id="GO:0006935">
    <property type="term" value="P:chemotaxis"/>
    <property type="evidence" value="ECO:0007669"/>
    <property type="project" value="UniProtKB-KW"/>
</dbReference>
<dbReference type="SMART" id="SM00304">
    <property type="entry name" value="HAMP"/>
    <property type="match status" value="1"/>
</dbReference>
<dbReference type="Proteomes" id="UP000774000">
    <property type="component" value="Unassembled WGS sequence"/>
</dbReference>
<evidence type="ECO:0000256" key="1">
    <source>
        <dbReference type="ARBA" id="ARBA00004651"/>
    </source>
</evidence>
<evidence type="ECO:0000259" key="12">
    <source>
        <dbReference type="PROSITE" id="PS50111"/>
    </source>
</evidence>
<evidence type="ECO:0000256" key="3">
    <source>
        <dbReference type="ARBA" id="ARBA00022500"/>
    </source>
</evidence>
<keyword evidence="10" id="KW-0175">Coiled coil</keyword>
<dbReference type="PANTHER" id="PTHR32089">
    <property type="entry name" value="METHYL-ACCEPTING CHEMOTAXIS PROTEIN MCPB"/>
    <property type="match status" value="1"/>
</dbReference>
<evidence type="ECO:0000256" key="8">
    <source>
        <dbReference type="ARBA" id="ARBA00029447"/>
    </source>
</evidence>
<dbReference type="EMBL" id="JAFBDQ010000003">
    <property type="protein sequence ID" value="MBM7555854.1"/>
    <property type="molecule type" value="Genomic_DNA"/>
</dbReference>
<dbReference type="PANTHER" id="PTHR32089:SF112">
    <property type="entry name" value="LYSOZYME-LIKE PROTEIN-RELATED"/>
    <property type="match status" value="1"/>
</dbReference>
<dbReference type="CDD" id="cd11386">
    <property type="entry name" value="MCP_signal"/>
    <property type="match status" value="1"/>
</dbReference>
<evidence type="ECO:0000256" key="2">
    <source>
        <dbReference type="ARBA" id="ARBA00022475"/>
    </source>
</evidence>
<comment type="subcellular location">
    <subcellularLocation>
        <location evidence="1">Cell membrane</location>
        <topology evidence="1">Multi-pass membrane protein</topology>
    </subcellularLocation>
</comment>
<dbReference type="InterPro" id="IPR003660">
    <property type="entry name" value="HAMP_dom"/>
</dbReference>
<proteinExistence type="inferred from homology"/>
<dbReference type="InterPro" id="IPR033479">
    <property type="entry name" value="dCache_1"/>
</dbReference>
<feature type="transmembrane region" description="Helical" evidence="11">
    <location>
        <begin position="344"/>
        <end position="367"/>
    </location>
</feature>
<keyword evidence="2" id="KW-1003">Cell membrane</keyword>
<dbReference type="PROSITE" id="PS50885">
    <property type="entry name" value="HAMP"/>
    <property type="match status" value="1"/>
</dbReference>
<dbReference type="SUPFAM" id="SSF58104">
    <property type="entry name" value="Methyl-accepting chemotaxis protein (MCP) signaling domain"/>
    <property type="match status" value="1"/>
</dbReference>
<dbReference type="Pfam" id="PF00015">
    <property type="entry name" value="MCPsignal"/>
    <property type="match status" value="1"/>
</dbReference>
<dbReference type="InterPro" id="IPR004089">
    <property type="entry name" value="MCPsignal_dom"/>
</dbReference>
<dbReference type="Gene3D" id="3.30.450.20">
    <property type="entry name" value="PAS domain"/>
    <property type="match status" value="2"/>
</dbReference>
<dbReference type="Gene3D" id="1.10.287.950">
    <property type="entry name" value="Methyl-accepting chemotaxis protein"/>
    <property type="match status" value="1"/>
</dbReference>
<evidence type="ECO:0000256" key="11">
    <source>
        <dbReference type="SAM" id="Phobius"/>
    </source>
</evidence>
<evidence type="ECO:0000256" key="4">
    <source>
        <dbReference type="ARBA" id="ARBA00022692"/>
    </source>
</evidence>
<organism evidence="14 15">
    <name type="scientific">Halanaerobacter jeridensis</name>
    <dbReference type="NCBI Taxonomy" id="706427"/>
    <lineage>
        <taxon>Bacteria</taxon>
        <taxon>Bacillati</taxon>
        <taxon>Bacillota</taxon>
        <taxon>Clostridia</taxon>
        <taxon>Halanaerobiales</taxon>
        <taxon>Halobacteroidaceae</taxon>
        <taxon>Halanaerobacter</taxon>
    </lineage>
</organism>
<dbReference type="RefSeq" id="WP_204700573.1">
    <property type="nucleotide sequence ID" value="NZ_JAFBDQ010000003.1"/>
</dbReference>
<dbReference type="AlphaFoldDB" id="A0A938XQP0"/>
<gene>
    <name evidence="14" type="ORF">JOC47_000688</name>
</gene>
<feature type="domain" description="Methyl-accepting transducer" evidence="12">
    <location>
        <begin position="419"/>
        <end position="662"/>
    </location>
</feature>
<accession>A0A938XQP0</accession>
<evidence type="ECO:0000256" key="9">
    <source>
        <dbReference type="PROSITE-ProRule" id="PRU00284"/>
    </source>
</evidence>
<protein>
    <submittedName>
        <fullName evidence="14">Methyl-accepting chemotaxis protein</fullName>
    </submittedName>
</protein>
<dbReference type="PROSITE" id="PS50111">
    <property type="entry name" value="CHEMOTAXIS_TRANSDUC_2"/>
    <property type="match status" value="1"/>
</dbReference>
<keyword evidence="3" id="KW-0145">Chemotaxis</keyword>
<reference evidence="14" key="1">
    <citation type="submission" date="2021-01" db="EMBL/GenBank/DDBJ databases">
        <title>Genomic Encyclopedia of Type Strains, Phase IV (KMG-IV): sequencing the most valuable type-strain genomes for metagenomic binning, comparative biology and taxonomic classification.</title>
        <authorList>
            <person name="Goeker M."/>
        </authorList>
    </citation>
    <scope>NUCLEOTIDE SEQUENCE</scope>
    <source>
        <strain evidence="14">DSM 23230</strain>
    </source>
</reference>
<sequence length="684" mass="76822">MKEKIEKIIDQIKEKLNFKEKFNNFKQDPTQKIKDFFSHGIRNKLVILLVVIALLPIVTLSYFEVNSTKNTIRQNFINSTKREIKQVDNQIEMYFSQIKSNTRMLASNNVIREAKGNLSSFVNKTDREELKLNPLANNDLKAKIYRQLFNYVDSLPRADSTYAYVATKDGGYVQSPTNRVQKNYDPRQKPYYKLAMENPRQVIRTKPYNSIRGIGGHHTTISMAKAIKTERGEVIGVQGIDINIEVLTNIMQDVSVGTPGNVILTTEDGTILGHPRYPNKMAFQGIEKLGVKKLNQIEKIDEGTFEAQVNEVNSLIYVYTSPKTNWKFISIIPKKKLTQKLMPIYQRITWVAIAFTVLVIIIAVVFAHKFTEPILAATEFAQQIAKKDLSIDPLEVESNDEMGDLEEALNEMYQNIRGIVNDLIEPVDYLSSHSEELAASAEEGHDTIEKTNQNLAEISNNITKLSSVSEEVTNLAQDANQQTQIGSENIQDTIKDIDAINHAVDEAVEDIEDLDETSKEIGQIVNMINNIAEQTNLLALNAAIEAARAGEAGSGFAVVAEEIRSLAEETTAATEKIDDLVQKTQNKSETSLEVIKEVEEEAKKGKEIVEETNEVFSQIQTAVEDTSEEIEKTSIIASELDESSDEITSVNQKVSSISDEITHSSEQLAEMAHKLQNLIEEFNI</sequence>
<evidence type="ECO:0000256" key="6">
    <source>
        <dbReference type="ARBA" id="ARBA00023136"/>
    </source>
</evidence>
<feature type="transmembrane region" description="Helical" evidence="11">
    <location>
        <begin position="45"/>
        <end position="63"/>
    </location>
</feature>
<keyword evidence="6 11" id="KW-0472">Membrane</keyword>
<dbReference type="Pfam" id="PF02743">
    <property type="entry name" value="dCache_1"/>
    <property type="match status" value="1"/>
</dbReference>
<dbReference type="GO" id="GO:0005886">
    <property type="term" value="C:plasma membrane"/>
    <property type="evidence" value="ECO:0007669"/>
    <property type="project" value="UniProtKB-SubCell"/>
</dbReference>
<evidence type="ECO:0000256" key="5">
    <source>
        <dbReference type="ARBA" id="ARBA00022989"/>
    </source>
</evidence>
<dbReference type="Pfam" id="PF00672">
    <property type="entry name" value="HAMP"/>
    <property type="match status" value="1"/>
</dbReference>
<dbReference type="CDD" id="cd18773">
    <property type="entry name" value="PDC1_HK_sensor"/>
    <property type="match status" value="1"/>
</dbReference>
<name>A0A938XQP0_9FIRM</name>
<keyword evidence="5 11" id="KW-1133">Transmembrane helix</keyword>
<keyword evidence="15" id="KW-1185">Reference proteome</keyword>
<evidence type="ECO:0000256" key="10">
    <source>
        <dbReference type="SAM" id="Coils"/>
    </source>
</evidence>
<comment type="similarity">
    <text evidence="8">Belongs to the methyl-accepting chemotaxis (MCP) protein family.</text>
</comment>
<dbReference type="GO" id="GO:0007165">
    <property type="term" value="P:signal transduction"/>
    <property type="evidence" value="ECO:0007669"/>
    <property type="project" value="UniProtKB-KW"/>
</dbReference>
<dbReference type="CDD" id="cd12912">
    <property type="entry name" value="PDC2_MCP_like"/>
    <property type="match status" value="1"/>
</dbReference>
<feature type="domain" description="HAMP" evidence="13">
    <location>
        <begin position="368"/>
        <end position="421"/>
    </location>
</feature>
<feature type="coiled-coil region" evidence="10">
    <location>
        <begin position="563"/>
        <end position="615"/>
    </location>
</feature>